<sequence>MANPIYLIAHRSAHRAFEDYYQNLSWVWRQKSKQVTIVIFEDASEIPPPVLGDEIYFFLSYIPPVYLQRWQAWRSAMAVTATGAKQPRLRPRIYLINTEQSTRPIWNRMLHYYCDQGIPIIDYDQYQTELIESWTKQTKKLEGCCLCLLDPVSPLETRRLTALMLPQSTEKPYQVAFCSVNRSKRRQRISQQLQQRGIRVLDVSGWNEARDQQIAQAQVLVNVHYDPQYQIFEHLRCDRWILSGMLVISESSASDDLLDCKNLLITAPYETLVTTIIDVIQNYPRYYEHYLACLEAQQVEILDARRKRCEQLIRSIGKK</sequence>
<evidence type="ECO:0000313" key="1">
    <source>
        <dbReference type="EMBL" id="QHS92293.1"/>
    </source>
</evidence>
<evidence type="ECO:0008006" key="2">
    <source>
        <dbReference type="Google" id="ProtNLM"/>
    </source>
</evidence>
<name>A0A6C0BLW7_9ZZZZ</name>
<accession>A0A6C0BLW7</accession>
<organism evidence="1">
    <name type="scientific">viral metagenome</name>
    <dbReference type="NCBI Taxonomy" id="1070528"/>
    <lineage>
        <taxon>unclassified sequences</taxon>
        <taxon>metagenomes</taxon>
        <taxon>organismal metagenomes</taxon>
    </lineage>
</organism>
<protein>
    <recommendedName>
        <fullName evidence="2">Glycosyltransferase</fullName>
    </recommendedName>
</protein>
<proteinExistence type="predicted"/>
<dbReference type="EMBL" id="MN739177">
    <property type="protein sequence ID" value="QHS92293.1"/>
    <property type="molecule type" value="Genomic_DNA"/>
</dbReference>
<reference evidence="1" key="1">
    <citation type="journal article" date="2020" name="Nature">
        <title>Giant virus diversity and host interactions through global metagenomics.</title>
        <authorList>
            <person name="Schulz F."/>
            <person name="Roux S."/>
            <person name="Paez-Espino D."/>
            <person name="Jungbluth S."/>
            <person name="Walsh D.A."/>
            <person name="Denef V.J."/>
            <person name="McMahon K.D."/>
            <person name="Konstantinidis K.T."/>
            <person name="Eloe-Fadrosh E.A."/>
            <person name="Kyrpides N.C."/>
            <person name="Woyke T."/>
        </authorList>
    </citation>
    <scope>NUCLEOTIDE SEQUENCE</scope>
    <source>
        <strain evidence="1">GVMAG-M-3300014204-73</strain>
    </source>
</reference>
<dbReference type="AlphaFoldDB" id="A0A6C0BLW7"/>